<accession>A0AAF0YII4</accession>
<name>A0AAF0YII4_9TREE</name>
<dbReference type="GeneID" id="87811772"/>
<evidence type="ECO:0000313" key="2">
    <source>
        <dbReference type="Proteomes" id="UP000827549"/>
    </source>
</evidence>
<dbReference type="Proteomes" id="UP000827549">
    <property type="component" value="Chromosome 6"/>
</dbReference>
<sequence>MDGAMPSTTNPSPPGAPRYLTHIVPFTAGGDKLPIARVGEFRTAHYSQNDTSLNDALWSLYPVEKSLEELKRREVNAKAACDRLIPPMSRRYDRNALVTGVPIHEHGRIAANLHTLRITYHRLLNDPTIDVEAKGDGRPAVDILLERKKLGLVEPLQTLLPRLHQLNEMSKCHVSKQYKLAMLRWCRALIDMYPWTATPLIFTHGEAFGLRIGPLEADLWSKIATGAVHLSTDDPSWAIVAKSTAWAAISMRYNTHRHLSLAYQRWCKGKSLDKLVGQFIPPHLIFARALADPDLALRDLIVKIWAADPDDGSWAHQQCYNGHVTCVTTIEHIPVTRSALPGGCFDLDSEGLPMFPVGMEH</sequence>
<proteinExistence type="predicted"/>
<keyword evidence="2" id="KW-1185">Reference proteome</keyword>
<evidence type="ECO:0000313" key="1">
    <source>
        <dbReference type="EMBL" id="WOO85111.1"/>
    </source>
</evidence>
<protein>
    <submittedName>
        <fullName evidence="1">Uncharacterized protein</fullName>
    </submittedName>
</protein>
<dbReference type="EMBL" id="CP086719">
    <property type="protein sequence ID" value="WOO85111.1"/>
    <property type="molecule type" value="Genomic_DNA"/>
</dbReference>
<dbReference type="AlphaFoldDB" id="A0AAF0YII4"/>
<gene>
    <name evidence="1" type="ORF">LOC62_06G008608</name>
</gene>
<dbReference type="RefSeq" id="XP_062631137.1">
    <property type="nucleotide sequence ID" value="XM_062775153.1"/>
</dbReference>
<reference evidence="1" key="1">
    <citation type="submission" date="2023-10" db="EMBL/GenBank/DDBJ databases">
        <authorList>
            <person name="Noh H."/>
        </authorList>
    </citation>
    <scope>NUCLEOTIDE SEQUENCE</scope>
    <source>
        <strain evidence="1">DUCC4014</strain>
    </source>
</reference>
<organism evidence="1 2">
    <name type="scientific">Vanrija pseudolonga</name>
    <dbReference type="NCBI Taxonomy" id="143232"/>
    <lineage>
        <taxon>Eukaryota</taxon>
        <taxon>Fungi</taxon>
        <taxon>Dikarya</taxon>
        <taxon>Basidiomycota</taxon>
        <taxon>Agaricomycotina</taxon>
        <taxon>Tremellomycetes</taxon>
        <taxon>Trichosporonales</taxon>
        <taxon>Trichosporonaceae</taxon>
        <taxon>Vanrija</taxon>
    </lineage>
</organism>